<evidence type="ECO:0000256" key="3">
    <source>
        <dbReference type="ARBA" id="ARBA00022801"/>
    </source>
</evidence>
<evidence type="ECO:0000313" key="5">
    <source>
        <dbReference type="EMBL" id="CAG2211290.1"/>
    </source>
</evidence>
<keyword evidence="3" id="KW-0378">Hydrolase</keyword>
<keyword evidence="6" id="KW-1185">Reference proteome</keyword>
<sequence length="614" mass="70007">MSTKLKGTRSGHRSALTRLLRRFDDVKSNEEFDRDELSTILDLIIDKQRYLSDLNTQIISELSEEELEAEISDSDEYSITLETKIRKMRKFLEPTARTSYSLPVTHNTPRAGGVPIKCKQGGKNVEIEKLYSVKCLPLAKKSVSTLIQPLPLTPQTFKDVKNLNLRDLKRLCIDANIKTDGVGRNSLEILLCFELNILTCGNSEKNDFCIKEPKIENHLLDKKQLLEFRQLSPNYLLKLPGWTKQVPDIDLDLSMVKKYLLNCQVSDYDKTSLRQYKLTRAYQHLDAKHLNNVSFNPIVDSDTFCAVKASCLPSQSGEEAKTKYLHIILDQHTSEPYGAFCTCTTDSSMFPYWGTFVFIGRSSIKGGNLPEDKAVTENLCSWTNPKGAKVEPKKGEDIDIRNKPSSLKTHISDIAPKLSKERQYQRILQLLYDIRNAKPLTVNIVDLARFRPVKQPEVKGPWSMPDTVTEFYPGVCNAESIDVETTPPSLTEITHQQFQSIDDNGYQEGLNTYINLIMKTYNQADISKIENLTRGQSANEEWFRHRIGAITASKVVRVLSNKKNQDNFLIDIMKYKPVDIFRVNPIQWGLKDEITALKQTTYKSPIYSTRSASR</sequence>
<evidence type="ECO:0000313" key="6">
    <source>
        <dbReference type="Proteomes" id="UP000683360"/>
    </source>
</evidence>
<dbReference type="GO" id="GO:0004519">
    <property type="term" value="F:endonuclease activity"/>
    <property type="evidence" value="ECO:0007669"/>
    <property type="project" value="UniProtKB-KW"/>
</dbReference>
<dbReference type="AlphaFoldDB" id="A0A8S3RQ96"/>
<keyword evidence="4" id="KW-0269">Exonuclease</keyword>
<dbReference type="OrthoDB" id="6130408at2759"/>
<dbReference type="InterPro" id="IPR011604">
    <property type="entry name" value="PDDEXK-like_dom_sf"/>
</dbReference>
<gene>
    <name evidence="5" type="ORF">MEDL_25234</name>
</gene>
<dbReference type="EMBL" id="CAJPWZ010001257">
    <property type="protein sequence ID" value="CAG2211290.1"/>
    <property type="molecule type" value="Genomic_DNA"/>
</dbReference>
<dbReference type="GO" id="GO:0004527">
    <property type="term" value="F:exonuclease activity"/>
    <property type="evidence" value="ECO:0007669"/>
    <property type="project" value="UniProtKB-KW"/>
</dbReference>
<keyword evidence="1" id="KW-0540">Nuclease</keyword>
<protein>
    <submittedName>
        <fullName evidence="5">Uncharacterized protein</fullName>
    </submittedName>
</protein>
<reference evidence="5" key="1">
    <citation type="submission" date="2021-03" db="EMBL/GenBank/DDBJ databases">
        <authorList>
            <person name="Bekaert M."/>
        </authorList>
    </citation>
    <scope>NUCLEOTIDE SEQUENCE</scope>
</reference>
<evidence type="ECO:0000256" key="2">
    <source>
        <dbReference type="ARBA" id="ARBA00022759"/>
    </source>
</evidence>
<dbReference type="Proteomes" id="UP000683360">
    <property type="component" value="Unassembled WGS sequence"/>
</dbReference>
<dbReference type="PANTHER" id="PTHR47526:SF3">
    <property type="entry name" value="PHD-TYPE DOMAIN-CONTAINING PROTEIN"/>
    <property type="match status" value="1"/>
</dbReference>
<dbReference type="PANTHER" id="PTHR47526">
    <property type="entry name" value="ATP-DEPENDENT DNA HELICASE"/>
    <property type="match status" value="1"/>
</dbReference>
<organism evidence="5 6">
    <name type="scientific">Mytilus edulis</name>
    <name type="common">Blue mussel</name>
    <dbReference type="NCBI Taxonomy" id="6550"/>
    <lineage>
        <taxon>Eukaryota</taxon>
        <taxon>Metazoa</taxon>
        <taxon>Spiralia</taxon>
        <taxon>Lophotrochozoa</taxon>
        <taxon>Mollusca</taxon>
        <taxon>Bivalvia</taxon>
        <taxon>Autobranchia</taxon>
        <taxon>Pteriomorphia</taxon>
        <taxon>Mytilida</taxon>
        <taxon>Mytiloidea</taxon>
        <taxon>Mytilidae</taxon>
        <taxon>Mytilinae</taxon>
        <taxon>Mytilus</taxon>
    </lineage>
</organism>
<proteinExistence type="predicted"/>
<evidence type="ECO:0000256" key="1">
    <source>
        <dbReference type="ARBA" id="ARBA00022722"/>
    </source>
</evidence>
<keyword evidence="2" id="KW-0255">Endonuclease</keyword>
<accession>A0A8S3RQ96</accession>
<comment type="caution">
    <text evidence="5">The sequence shown here is derived from an EMBL/GenBank/DDBJ whole genome shotgun (WGS) entry which is preliminary data.</text>
</comment>
<name>A0A8S3RQ96_MYTED</name>
<dbReference type="Pfam" id="PF01771">
    <property type="entry name" value="Viral_alk_exo"/>
    <property type="match status" value="1"/>
</dbReference>
<evidence type="ECO:0000256" key="4">
    <source>
        <dbReference type="ARBA" id="ARBA00022839"/>
    </source>
</evidence>
<dbReference type="Gene3D" id="3.90.320.10">
    <property type="match status" value="1"/>
</dbReference>
<dbReference type="InterPro" id="IPR034720">
    <property type="entry name" value="Viral_alk_exo"/>
</dbReference>